<dbReference type="InterPro" id="IPR043128">
    <property type="entry name" value="Rev_trsase/Diguanyl_cyclase"/>
</dbReference>
<feature type="compositionally biased region" description="Polar residues" evidence="10">
    <location>
        <begin position="626"/>
        <end position="643"/>
    </location>
</feature>
<dbReference type="SUPFAM" id="SSF100879">
    <property type="entry name" value="Lesion bypass DNA polymerase (Y-family), little finger domain"/>
    <property type="match status" value="1"/>
</dbReference>
<dbReference type="GO" id="GO:0005634">
    <property type="term" value="C:nucleus"/>
    <property type="evidence" value="ECO:0007669"/>
    <property type="project" value="UniProtKB-SubCell"/>
</dbReference>
<dbReference type="PANTHER" id="PTHR45873:SF1">
    <property type="entry name" value="DNA POLYMERASE ETA"/>
    <property type="match status" value="1"/>
</dbReference>
<dbReference type="Gene3D" id="3.30.1490.100">
    <property type="entry name" value="DNA polymerase, Y-family, little finger domain"/>
    <property type="match status" value="1"/>
</dbReference>
<evidence type="ECO:0000256" key="6">
    <source>
        <dbReference type="ARBA" id="ARBA00022833"/>
    </source>
</evidence>
<dbReference type="InterPro" id="IPR013087">
    <property type="entry name" value="Znf_C2H2_type"/>
</dbReference>
<dbReference type="FunFam" id="1.10.150.20:FF:000014">
    <property type="entry name" value="Polymerase (DNA directed), eta"/>
    <property type="match status" value="1"/>
</dbReference>
<dbReference type="STRING" id="225359.A0A2S4PXE0"/>
<keyword evidence="2" id="KW-0808">Transferase</keyword>
<evidence type="ECO:0000313" key="14">
    <source>
        <dbReference type="Proteomes" id="UP000237438"/>
    </source>
</evidence>
<dbReference type="AlphaFoldDB" id="A0A2S4PXE0"/>
<organism evidence="13 14">
    <name type="scientific">Erysiphe pulchra</name>
    <dbReference type="NCBI Taxonomy" id="225359"/>
    <lineage>
        <taxon>Eukaryota</taxon>
        <taxon>Fungi</taxon>
        <taxon>Dikarya</taxon>
        <taxon>Ascomycota</taxon>
        <taxon>Pezizomycotina</taxon>
        <taxon>Leotiomycetes</taxon>
        <taxon>Erysiphales</taxon>
        <taxon>Erysiphaceae</taxon>
        <taxon>Erysiphe</taxon>
    </lineage>
</organism>
<dbReference type="InterPro" id="IPR036775">
    <property type="entry name" value="DNA_pol_Y-fam_lit_finger_sf"/>
</dbReference>
<feature type="domain" description="UBZ3-type" evidence="12">
    <location>
        <begin position="585"/>
        <end position="620"/>
    </location>
</feature>
<dbReference type="FunFam" id="3.30.1490.100:FF:000009">
    <property type="entry name" value="DNA polymerase eta subunit"/>
    <property type="match status" value="1"/>
</dbReference>
<keyword evidence="5" id="KW-0863">Zinc-finger</keyword>
<feature type="compositionally biased region" description="Polar residues" evidence="10">
    <location>
        <begin position="516"/>
        <end position="546"/>
    </location>
</feature>
<reference evidence="13 14" key="1">
    <citation type="submission" date="2017-10" db="EMBL/GenBank/DDBJ databases">
        <title>Development of genomic resources for the powdery mildew, Erysiphe pulchra.</title>
        <authorList>
            <person name="Wadl P.A."/>
            <person name="Mack B.M."/>
            <person name="Moore G."/>
            <person name="Beltz S.B."/>
        </authorList>
    </citation>
    <scope>NUCLEOTIDE SEQUENCE [LARGE SCALE GENOMIC DNA]</scope>
    <source>
        <strain evidence="13">Cflorida</strain>
    </source>
</reference>
<evidence type="ECO:0000259" key="11">
    <source>
        <dbReference type="PROSITE" id="PS50173"/>
    </source>
</evidence>
<dbReference type="InterPro" id="IPR041298">
    <property type="entry name" value="UBZ3"/>
</dbReference>
<evidence type="ECO:0000256" key="1">
    <source>
        <dbReference type="ARBA" id="ARBA00004123"/>
    </source>
</evidence>
<evidence type="ECO:0000256" key="7">
    <source>
        <dbReference type="ARBA" id="ARBA00023204"/>
    </source>
</evidence>
<dbReference type="PROSITE" id="PS51907">
    <property type="entry name" value="ZF_UBZ3"/>
    <property type="match status" value="1"/>
</dbReference>
<keyword evidence="7" id="KW-0234">DNA repair</keyword>
<feature type="domain" description="UmuC" evidence="11">
    <location>
        <begin position="44"/>
        <end position="306"/>
    </location>
</feature>
<dbReference type="InterPro" id="IPR001126">
    <property type="entry name" value="UmuC"/>
</dbReference>
<dbReference type="Pfam" id="PF00817">
    <property type="entry name" value="IMS"/>
    <property type="match status" value="1"/>
</dbReference>
<evidence type="ECO:0000256" key="2">
    <source>
        <dbReference type="ARBA" id="ARBA00022679"/>
    </source>
</evidence>
<dbReference type="FunFam" id="3.40.1170.60:FF:000008">
    <property type="entry name" value="DNA polymerase eta subunit"/>
    <property type="match status" value="1"/>
</dbReference>
<dbReference type="Gene3D" id="3.40.1170.60">
    <property type="match status" value="1"/>
</dbReference>
<dbReference type="Pfam" id="PF21704">
    <property type="entry name" value="POLH-Rev1_HhH"/>
    <property type="match status" value="1"/>
</dbReference>
<comment type="subcellular location">
    <subcellularLocation>
        <location evidence="1">Nucleus</location>
    </subcellularLocation>
</comment>
<dbReference type="Proteomes" id="UP000237438">
    <property type="component" value="Unassembled WGS sequence"/>
</dbReference>
<evidence type="ECO:0000259" key="12">
    <source>
        <dbReference type="PROSITE" id="PS51907"/>
    </source>
</evidence>
<feature type="compositionally biased region" description="Basic and acidic residues" evidence="10">
    <location>
        <begin position="504"/>
        <end position="515"/>
    </location>
</feature>
<name>A0A2S4PXE0_9PEZI</name>
<dbReference type="PIRSF" id="PIRSF036603">
    <property type="entry name" value="DPol_eta"/>
    <property type="match status" value="1"/>
</dbReference>
<dbReference type="GO" id="GO:0006281">
    <property type="term" value="P:DNA repair"/>
    <property type="evidence" value="ECO:0007669"/>
    <property type="project" value="UniProtKB-KW"/>
</dbReference>
<dbReference type="SUPFAM" id="SSF56672">
    <property type="entry name" value="DNA/RNA polymerases"/>
    <property type="match status" value="1"/>
</dbReference>
<dbReference type="GO" id="GO:0005657">
    <property type="term" value="C:replication fork"/>
    <property type="evidence" value="ECO:0007669"/>
    <property type="project" value="UniProtKB-ARBA"/>
</dbReference>
<accession>A0A2S4PXE0</accession>
<dbReference type="GO" id="GO:0009314">
    <property type="term" value="P:response to radiation"/>
    <property type="evidence" value="ECO:0007669"/>
    <property type="project" value="TreeGrafter"/>
</dbReference>
<feature type="region of interest" description="Disordered" evidence="10">
    <location>
        <begin position="496"/>
        <end position="560"/>
    </location>
</feature>
<evidence type="ECO:0000256" key="4">
    <source>
        <dbReference type="ARBA" id="ARBA00022763"/>
    </source>
</evidence>
<dbReference type="GO" id="GO:0003887">
    <property type="term" value="F:DNA-directed DNA polymerase activity"/>
    <property type="evidence" value="ECO:0007669"/>
    <property type="project" value="TreeGrafter"/>
</dbReference>
<keyword evidence="14" id="KW-1185">Reference proteome</keyword>
<dbReference type="PROSITE" id="PS50173">
    <property type="entry name" value="UMUC"/>
    <property type="match status" value="1"/>
</dbReference>
<dbReference type="GO" id="GO:0003684">
    <property type="term" value="F:damaged DNA binding"/>
    <property type="evidence" value="ECO:0007669"/>
    <property type="project" value="InterPro"/>
</dbReference>
<proteinExistence type="predicted"/>
<dbReference type="Pfam" id="PF11799">
    <property type="entry name" value="IMS_C"/>
    <property type="match status" value="1"/>
</dbReference>
<evidence type="ECO:0000256" key="8">
    <source>
        <dbReference type="ARBA" id="ARBA00023242"/>
    </source>
</evidence>
<evidence type="ECO:0000256" key="10">
    <source>
        <dbReference type="SAM" id="MobiDB-lite"/>
    </source>
</evidence>
<evidence type="ECO:0000256" key="3">
    <source>
        <dbReference type="ARBA" id="ARBA00022723"/>
    </source>
</evidence>
<dbReference type="Pfam" id="PF18439">
    <property type="entry name" value="zf_UBZ"/>
    <property type="match status" value="1"/>
</dbReference>
<dbReference type="Gene3D" id="3.30.70.270">
    <property type="match status" value="1"/>
</dbReference>
<keyword evidence="8" id="KW-0539">Nucleus</keyword>
<dbReference type="GO" id="GO:0008270">
    <property type="term" value="F:zinc ion binding"/>
    <property type="evidence" value="ECO:0007669"/>
    <property type="project" value="UniProtKB-KW"/>
</dbReference>
<dbReference type="GO" id="GO:0007064">
    <property type="term" value="P:mitotic sister chromatid cohesion"/>
    <property type="evidence" value="ECO:0007669"/>
    <property type="project" value="UniProtKB-ARBA"/>
</dbReference>
<feature type="region of interest" description="Disordered" evidence="10">
    <location>
        <begin position="626"/>
        <end position="665"/>
    </location>
</feature>
<protein>
    <recommendedName>
        <fullName evidence="9">DNA polymerase eta</fullName>
    </recommendedName>
</protein>
<dbReference type="PROSITE" id="PS00028">
    <property type="entry name" value="ZINC_FINGER_C2H2_1"/>
    <property type="match status" value="1"/>
</dbReference>
<dbReference type="InterPro" id="IPR043502">
    <property type="entry name" value="DNA/RNA_pol_sf"/>
</dbReference>
<keyword evidence="3" id="KW-0479">Metal-binding</keyword>
<dbReference type="GO" id="GO:0042276">
    <property type="term" value="P:error-prone translesion synthesis"/>
    <property type="evidence" value="ECO:0007669"/>
    <property type="project" value="TreeGrafter"/>
</dbReference>
<keyword evidence="4" id="KW-0227">DNA damage</keyword>
<evidence type="ECO:0000313" key="13">
    <source>
        <dbReference type="EMBL" id="POS86720.1"/>
    </source>
</evidence>
<dbReference type="EMBL" id="PEDP01000266">
    <property type="protein sequence ID" value="POS86720.1"/>
    <property type="molecule type" value="Genomic_DNA"/>
</dbReference>
<dbReference type="OrthoDB" id="5723at2759"/>
<dbReference type="InterPro" id="IPR052230">
    <property type="entry name" value="DNA_polymerase_eta"/>
</dbReference>
<evidence type="ECO:0000256" key="9">
    <source>
        <dbReference type="ARBA" id="ARBA00044975"/>
    </source>
</evidence>
<sequence length="665" mass="76336">MSSQDFQFSSPISTVGTRRQKSRYTYKNLAQLAQSSTNCPLRVIAHVDLDAFYAQCEMVRLGVPETQPLAVQQWQGLIAINYAAREFGLSRHVNVTDAKKLCPNLIMQHVPTWKEGNEKWAYHEDAFRNMATHKVSLDPYRLESRRIITCIKNYLPIDSQRVEKASVDEVFLDLSAQVYSMLLRRYPELEGPPPYDDPTEFLPPPPSTVLDWKADALIDLSVGETENDDPDWDDIAILIGSEIIRDLRSNILRKLKYTCSAGIAQNKMLAKLGSGHKKPNQQTVIRNRAISKFLSEFKFIKIRGLGGKLGEQITSKFNTDTIEQLLLISIDQLKLKLGYETGTWVYQTIRGIDLSEVNFRTQIKSMLSAKSFRPSINTSEQAYPWLRIFAADIYSRLVEESILENKRRPKTMNLHYRQGIQNRSRSCTLLPTRKMDEIGIFEMSKNLLNQIVEDGQIWPCTNLSLSIGGFEDGIMGNMNIGSFLVKGEDAMTLETRNSRLQPINHDHPEKRRRIETSTGIQNYFQRKQTNRFDTNEQIKSNLSSSQKNDRNDSDYKQPGLFESSSYFQNMQKRECSNDKNLHNFGHRSDLICTRCKEELNSSDALQSHQDWHFAQDLQNEERTNMLSLSKPSSPNVKANNWTSSKKKKHPEKIKRIQGQSTLNFG</sequence>
<dbReference type="GO" id="GO:0035861">
    <property type="term" value="C:site of double-strand break"/>
    <property type="evidence" value="ECO:0007669"/>
    <property type="project" value="TreeGrafter"/>
</dbReference>
<evidence type="ECO:0000256" key="5">
    <source>
        <dbReference type="ARBA" id="ARBA00022771"/>
    </source>
</evidence>
<keyword evidence="6" id="KW-0862">Zinc</keyword>
<dbReference type="InterPro" id="IPR017961">
    <property type="entry name" value="DNA_pol_Y-fam_little_finger"/>
</dbReference>
<dbReference type="Gene3D" id="1.10.150.20">
    <property type="entry name" value="5' to 3' exonuclease, C-terminal subdomain"/>
    <property type="match status" value="1"/>
</dbReference>
<comment type="caution">
    <text evidence="13">The sequence shown here is derived from an EMBL/GenBank/DDBJ whole genome shotgun (WGS) entry which is preliminary data.</text>
</comment>
<dbReference type="GO" id="GO:0070987">
    <property type="term" value="P:error-free translesion synthesis"/>
    <property type="evidence" value="ECO:0007669"/>
    <property type="project" value="UniProtKB-ARBA"/>
</dbReference>
<dbReference type="PANTHER" id="PTHR45873">
    <property type="entry name" value="DNA POLYMERASE ETA"/>
    <property type="match status" value="1"/>
</dbReference>
<gene>
    <name evidence="13" type="ORF">EPUL_002463</name>
</gene>